<dbReference type="AlphaFoldDB" id="A0A645CT62"/>
<gene>
    <name evidence="1" type="ORF">SDC9_127082</name>
</gene>
<accession>A0A645CT62</accession>
<organism evidence="1">
    <name type="scientific">bioreactor metagenome</name>
    <dbReference type="NCBI Taxonomy" id="1076179"/>
    <lineage>
        <taxon>unclassified sequences</taxon>
        <taxon>metagenomes</taxon>
        <taxon>ecological metagenomes</taxon>
    </lineage>
</organism>
<dbReference type="EMBL" id="VSSQ01029773">
    <property type="protein sequence ID" value="MPM80038.1"/>
    <property type="molecule type" value="Genomic_DNA"/>
</dbReference>
<name>A0A645CT62_9ZZZZ</name>
<proteinExistence type="predicted"/>
<sequence>MHALAAASGRRHEQLRIGHPVALLGREIVPAGKHLPRGLDPVVIERRLRLQHHRAAHAKMDVAPVLLVLRVPAPLIGNANTAGVGHLAVDNQQLAVRAIVDAVHAVPAQRAIAPHLGPGLLHAFDQRILHLQRAHPVKRDMHFHARAGTFGQRVRKLFADLT</sequence>
<evidence type="ECO:0000313" key="1">
    <source>
        <dbReference type="EMBL" id="MPM80038.1"/>
    </source>
</evidence>
<reference evidence="1" key="1">
    <citation type="submission" date="2019-08" db="EMBL/GenBank/DDBJ databases">
        <authorList>
            <person name="Kucharzyk K."/>
            <person name="Murdoch R.W."/>
            <person name="Higgins S."/>
            <person name="Loffler F."/>
        </authorList>
    </citation>
    <scope>NUCLEOTIDE SEQUENCE</scope>
</reference>
<comment type="caution">
    <text evidence="1">The sequence shown here is derived from an EMBL/GenBank/DDBJ whole genome shotgun (WGS) entry which is preliminary data.</text>
</comment>
<protein>
    <submittedName>
        <fullName evidence="1">Uncharacterized protein</fullName>
    </submittedName>
</protein>